<dbReference type="GO" id="GO:0015979">
    <property type="term" value="P:photosynthesis"/>
    <property type="evidence" value="ECO:0007669"/>
    <property type="project" value="InterPro"/>
</dbReference>
<dbReference type="GO" id="GO:0016020">
    <property type="term" value="C:membrane"/>
    <property type="evidence" value="ECO:0007669"/>
    <property type="project" value="InterPro"/>
</dbReference>
<organism evidence="2">
    <name type="scientific">Solanum lycopersicum</name>
    <name type="common">Tomato</name>
    <name type="synonym">Lycopersicon esculentum</name>
    <dbReference type="NCBI Taxonomy" id="4081"/>
    <lineage>
        <taxon>Eukaryota</taxon>
        <taxon>Viridiplantae</taxon>
        <taxon>Streptophyta</taxon>
        <taxon>Embryophyta</taxon>
        <taxon>Tracheophyta</taxon>
        <taxon>Spermatophyta</taxon>
        <taxon>Magnoliopsida</taxon>
        <taxon>eudicotyledons</taxon>
        <taxon>Gunneridae</taxon>
        <taxon>Pentapetalae</taxon>
        <taxon>asterids</taxon>
        <taxon>lamiids</taxon>
        <taxon>Solanales</taxon>
        <taxon>Solanaceae</taxon>
        <taxon>Solanoideae</taxon>
        <taxon>Solaneae</taxon>
        <taxon>Solanum</taxon>
        <taxon>Solanum subgen. Lycopersicon</taxon>
    </lineage>
</organism>
<dbReference type="PANTHER" id="PTHR30128:SF19">
    <property type="entry name" value="PHOTOSYSTEM I P700 CHLOROPHYLL A APOPROTEIN A1-RELATED"/>
    <property type="match status" value="1"/>
</dbReference>
<dbReference type="Gene3D" id="2.40.50.150">
    <property type="match status" value="1"/>
</dbReference>
<reference evidence="2" key="1">
    <citation type="journal article" date="2012" name="Nature">
        <title>The tomato genome sequence provides insights into fleshy fruit evolution.</title>
        <authorList>
            <consortium name="Tomato Genome Consortium"/>
        </authorList>
    </citation>
    <scope>NUCLEOTIDE SEQUENCE [LARGE SCALE GENOMIC DNA]</scope>
    <source>
        <strain evidence="2">cv. Heinz 1706</strain>
    </source>
</reference>
<dbReference type="SUPFAM" id="SSF64484">
    <property type="entry name" value="beta and beta-prime subunits of DNA dependent RNA-polymerase"/>
    <property type="match status" value="1"/>
</dbReference>
<keyword evidence="1" id="KW-1133">Transmembrane helix</keyword>
<dbReference type="InterPro" id="IPR014724">
    <property type="entry name" value="RNA_pol_RPB2_OB-fold"/>
</dbReference>
<dbReference type="PaxDb" id="4081-Solyc01g017330.1.1"/>
<dbReference type="Gramene" id="Solyc01g017330.2.1">
    <property type="protein sequence ID" value="Solyc01g017330.2.1"/>
    <property type="gene ID" value="Solyc01g017330.2"/>
</dbReference>
<sequence length="283" mass="30979">MLADGAATTKKGIVVLGCWVEKGDILVGKLTLKVVKESSYAPEDMPYLKDGISVDMVFSPLGVPSRMNVRQIFECSLGIRSSNWGVWLTDIAHPHLAIAILFLIAEHMYRINWGIGHGLKHILEAHKGPFTATDYGTQLSLLTHNMWIGGFLIVGAAAHAAIFMVRDYDPNTRFGLYIHNDTMSSLGRPQYMFPDTAIHTCLSTWCNNNLQFNLGGGDLVAMGGKVAFLPIPLGTADLLVHHIHAFTIHVTVLIFLKGILFARSSRLIPNKANLGFGFPCNGP</sequence>
<dbReference type="GO" id="GO:0003677">
    <property type="term" value="F:DNA binding"/>
    <property type="evidence" value="ECO:0007669"/>
    <property type="project" value="InterPro"/>
</dbReference>
<dbReference type="InParanoid" id="A0A3Q7EC50"/>
<dbReference type="GO" id="GO:0006351">
    <property type="term" value="P:DNA-templated transcription"/>
    <property type="evidence" value="ECO:0007669"/>
    <property type="project" value="InterPro"/>
</dbReference>
<dbReference type="EnsemblPlants" id="Solyc01g017330.2.1">
    <property type="protein sequence ID" value="Solyc01g017330.2.1"/>
    <property type="gene ID" value="Solyc01g017330.2"/>
</dbReference>
<dbReference type="Pfam" id="PF00223">
    <property type="entry name" value="PsaA_PsaB"/>
    <property type="match status" value="2"/>
</dbReference>
<dbReference type="OMA" id="THNMWIG"/>
<keyword evidence="1" id="KW-0472">Membrane</keyword>
<dbReference type="InterPro" id="IPR001280">
    <property type="entry name" value="PSI_PsaA/B"/>
</dbReference>
<dbReference type="GO" id="GO:0003899">
    <property type="term" value="F:DNA-directed RNA polymerase activity"/>
    <property type="evidence" value="ECO:0007669"/>
    <property type="project" value="InterPro"/>
</dbReference>
<reference evidence="2" key="2">
    <citation type="submission" date="2019-01" db="UniProtKB">
        <authorList>
            <consortium name="EnsemblPlants"/>
        </authorList>
    </citation>
    <scope>IDENTIFICATION</scope>
    <source>
        <strain evidence="2">cv. Heinz 1706</strain>
    </source>
</reference>
<evidence type="ECO:0000313" key="2">
    <source>
        <dbReference type="EnsemblPlants" id="Solyc01g017330.2.1"/>
    </source>
</evidence>
<evidence type="ECO:0000313" key="3">
    <source>
        <dbReference type="Proteomes" id="UP000004994"/>
    </source>
</evidence>
<dbReference type="STRING" id="4081.A0A3Q7EC50"/>
<dbReference type="Proteomes" id="UP000004994">
    <property type="component" value="Chromosome 1"/>
</dbReference>
<feature type="transmembrane region" description="Helical" evidence="1">
    <location>
        <begin position="146"/>
        <end position="165"/>
    </location>
</feature>
<dbReference type="Gene3D" id="1.20.1130.10">
    <property type="entry name" value="Photosystem I PsaA/PsaB"/>
    <property type="match status" value="3"/>
</dbReference>
<protein>
    <submittedName>
        <fullName evidence="2">Uncharacterized protein</fullName>
    </submittedName>
</protein>
<proteinExistence type="predicted"/>
<keyword evidence="1" id="KW-0812">Transmembrane</keyword>
<dbReference type="GO" id="GO:0009579">
    <property type="term" value="C:thylakoid"/>
    <property type="evidence" value="ECO:0007669"/>
    <property type="project" value="InterPro"/>
</dbReference>
<dbReference type="SUPFAM" id="SSF81558">
    <property type="entry name" value="Photosystem I subunits PsaA/PsaB"/>
    <property type="match status" value="1"/>
</dbReference>
<dbReference type="AlphaFoldDB" id="A0A3Q7EC50"/>
<evidence type="ECO:0000256" key="1">
    <source>
        <dbReference type="SAM" id="Phobius"/>
    </source>
</evidence>
<keyword evidence="3" id="KW-1185">Reference proteome</keyword>
<dbReference type="PANTHER" id="PTHR30128">
    <property type="entry name" value="OUTER MEMBRANE PROTEIN, OMPA-RELATED"/>
    <property type="match status" value="1"/>
</dbReference>
<dbReference type="InterPro" id="IPR036408">
    <property type="entry name" value="PSI_PsaA/B_sf"/>
</dbReference>
<name>A0A3Q7EC50_SOLLC</name>
<accession>A0A3Q7EC50</accession>
<feature type="transmembrane region" description="Helical" evidence="1">
    <location>
        <begin position="243"/>
        <end position="262"/>
    </location>
</feature>